<dbReference type="InterPro" id="IPR009051">
    <property type="entry name" value="Helical_ferredxn"/>
</dbReference>
<accession>A0A1F6TZH9</accession>
<dbReference type="GO" id="GO:0019154">
    <property type="term" value="F:glycolate dehydrogenase activity"/>
    <property type="evidence" value="ECO:0007669"/>
    <property type="project" value="UniProtKB-EC"/>
</dbReference>
<comment type="catalytic activity">
    <reaction evidence="6">
        <text>(R)-lactate + A = pyruvate + AH2</text>
        <dbReference type="Rhea" id="RHEA:15089"/>
        <dbReference type="ChEBI" id="CHEBI:13193"/>
        <dbReference type="ChEBI" id="CHEBI:15361"/>
        <dbReference type="ChEBI" id="CHEBI:16004"/>
        <dbReference type="ChEBI" id="CHEBI:17499"/>
    </reaction>
</comment>
<dbReference type="AlphaFoldDB" id="A0A1F6TZH9"/>
<keyword evidence="3" id="KW-0677">Repeat</keyword>
<keyword evidence="6" id="KW-0249">Electron transport</keyword>
<reference evidence="8 9" key="1">
    <citation type="journal article" date="2016" name="Nat. Commun.">
        <title>Thousands of microbial genomes shed light on interconnected biogeochemical processes in an aquifer system.</title>
        <authorList>
            <person name="Anantharaman K."/>
            <person name="Brown C.T."/>
            <person name="Hug L.A."/>
            <person name="Sharon I."/>
            <person name="Castelle C.J."/>
            <person name="Probst A.J."/>
            <person name="Thomas B.C."/>
            <person name="Singh A."/>
            <person name="Wilkins M.J."/>
            <person name="Karaoz U."/>
            <person name="Brodie E.L."/>
            <person name="Williams K.H."/>
            <person name="Hubbard S.S."/>
            <person name="Banfield J.F."/>
        </authorList>
    </citation>
    <scope>NUCLEOTIDE SEQUENCE [LARGE SCALE GENOMIC DNA]</scope>
</reference>
<proteinExistence type="predicted"/>
<dbReference type="SUPFAM" id="SSF46548">
    <property type="entry name" value="alpha-helical ferredoxin"/>
    <property type="match status" value="1"/>
</dbReference>
<evidence type="ECO:0000256" key="5">
    <source>
        <dbReference type="ARBA" id="ARBA00023014"/>
    </source>
</evidence>
<evidence type="ECO:0000256" key="1">
    <source>
        <dbReference type="ARBA" id="ARBA00022485"/>
    </source>
</evidence>
<dbReference type="InterPro" id="IPR004017">
    <property type="entry name" value="Cys_rich_dom"/>
</dbReference>
<feature type="domain" description="4Fe-4S ferredoxin-type" evidence="7">
    <location>
        <begin position="12"/>
        <end position="41"/>
    </location>
</feature>
<keyword evidence="2 6" id="KW-0479">Metal-binding</keyword>
<dbReference type="PIRSF" id="PIRSF000139">
    <property type="entry name" value="Glc_ox_4Fe-4S"/>
    <property type="match status" value="1"/>
</dbReference>
<dbReference type="Gene3D" id="1.10.1060.10">
    <property type="entry name" value="Alpha-helical ferredoxin"/>
    <property type="match status" value="1"/>
</dbReference>
<keyword evidence="1 6" id="KW-0004">4Fe-4S</keyword>
<dbReference type="PROSITE" id="PS51379">
    <property type="entry name" value="4FE4S_FER_2"/>
    <property type="match status" value="2"/>
</dbReference>
<comment type="function">
    <text evidence="6">Component of a complex that catalyzes the oxidation of glycolate to glyoxylate.</text>
</comment>
<feature type="domain" description="4Fe-4S ferredoxin-type" evidence="7">
    <location>
        <begin position="63"/>
        <end position="92"/>
    </location>
</feature>
<dbReference type="GO" id="GO:0051539">
    <property type="term" value="F:4 iron, 4 sulfur cluster binding"/>
    <property type="evidence" value="ECO:0007669"/>
    <property type="project" value="UniProtKB-UniRule"/>
</dbReference>
<comment type="cofactor">
    <cofactor evidence="6">
        <name>[4Fe-4S] cluster</name>
        <dbReference type="ChEBI" id="CHEBI:49883"/>
    </cofactor>
    <text evidence="6">Binds 2 [4Fe-4S] clusters.</text>
</comment>
<dbReference type="Proteomes" id="UP000179362">
    <property type="component" value="Unassembled WGS sequence"/>
</dbReference>
<dbReference type="EMBL" id="MFTA01000084">
    <property type="protein sequence ID" value="OGI50479.1"/>
    <property type="molecule type" value="Genomic_DNA"/>
</dbReference>
<dbReference type="PROSITE" id="PS00198">
    <property type="entry name" value="4FE4S_FER_1"/>
    <property type="match status" value="2"/>
</dbReference>
<dbReference type="InterPro" id="IPR017900">
    <property type="entry name" value="4Fe4S_Fe_S_CS"/>
</dbReference>
<keyword evidence="5 6" id="KW-0411">Iron-sulfur</keyword>
<evidence type="ECO:0000256" key="2">
    <source>
        <dbReference type="ARBA" id="ARBA00022723"/>
    </source>
</evidence>
<evidence type="ECO:0000256" key="3">
    <source>
        <dbReference type="ARBA" id="ARBA00022737"/>
    </source>
</evidence>
<keyword evidence="6" id="KW-0813">Transport</keyword>
<dbReference type="Pfam" id="PF02754">
    <property type="entry name" value="CCG"/>
    <property type="match status" value="2"/>
</dbReference>
<name>A0A1F6TZH9_9PROT</name>
<evidence type="ECO:0000256" key="4">
    <source>
        <dbReference type="ARBA" id="ARBA00023004"/>
    </source>
</evidence>
<dbReference type="InterPro" id="IPR017896">
    <property type="entry name" value="4Fe4S_Fe-S-bd"/>
</dbReference>
<evidence type="ECO:0000256" key="6">
    <source>
        <dbReference type="PIRNR" id="PIRNR000139"/>
    </source>
</evidence>
<comment type="caution">
    <text evidence="8">The sequence shown here is derived from an EMBL/GenBank/DDBJ whole genome shotgun (WGS) entry which is preliminary data.</text>
</comment>
<gene>
    <name evidence="8" type="ORF">A3B81_02190</name>
</gene>
<dbReference type="EC" id="1.1.99.14" evidence="6"/>
<sequence length="427" mass="46255">MAAQPRHKVADFSLLEQANRCVMCGLCLPHCPTYLKTHAEAESPRGRIALARALAQGDLTLTPRLASHIGTCLDCRACEKACPSGVAYGELIVHTRALLKKEHGISRHGLIHRLAINALTAGPLSLRVSAGLLRLYQRSGLQRLLRRTGVLRLLGLARLDAALPAVTPVARWREFYPASGPRAGEVALFTGCVANITDRRTLDACIAVLTRMGYDVRVPAGQGCCGSLHWHNGDRDRAEALMRRNLRAFPAASVDAVVTSASGCGAMLKEYAVCLTADKSAPAFSDKVKDISQFLTEIAWPRRVPVAPLMKRVAVHDPCTLANVLRQEDKPLELLRRIPGVEIIPLPDNHLCCGAAGTYHLAQPEMAHRLRAGKIEQLVRLKPDILATSNIGCAMFLESGLRAAGLDIEVVHPVVLLEKQLQVASGK</sequence>
<evidence type="ECO:0000259" key="7">
    <source>
        <dbReference type="PROSITE" id="PS51379"/>
    </source>
</evidence>
<dbReference type="PANTHER" id="PTHR32479">
    <property type="entry name" value="GLYCOLATE OXIDASE IRON-SULFUR SUBUNIT"/>
    <property type="match status" value="1"/>
</dbReference>
<dbReference type="GO" id="GO:0046872">
    <property type="term" value="F:metal ion binding"/>
    <property type="evidence" value="ECO:0007669"/>
    <property type="project" value="UniProtKB-UniRule"/>
</dbReference>
<dbReference type="InterPro" id="IPR012257">
    <property type="entry name" value="Glc_ox_4Fe-4S"/>
</dbReference>
<dbReference type="PANTHER" id="PTHR32479:SF17">
    <property type="entry name" value="GLYCOLATE OXIDASE IRON-SULFUR SUBUNIT"/>
    <property type="match status" value="1"/>
</dbReference>
<comment type="catalytic activity">
    <reaction evidence="6">
        <text>glycolate + A = glyoxylate + AH2</text>
        <dbReference type="Rhea" id="RHEA:21264"/>
        <dbReference type="ChEBI" id="CHEBI:13193"/>
        <dbReference type="ChEBI" id="CHEBI:17499"/>
        <dbReference type="ChEBI" id="CHEBI:29805"/>
        <dbReference type="ChEBI" id="CHEBI:36655"/>
        <dbReference type="EC" id="1.1.99.14"/>
    </reaction>
</comment>
<keyword evidence="4 6" id="KW-0408">Iron</keyword>
<organism evidence="8 9">
    <name type="scientific">Candidatus Muproteobacteria bacterium RIFCSPHIGHO2_02_FULL_65_16</name>
    <dbReference type="NCBI Taxonomy" id="1817766"/>
    <lineage>
        <taxon>Bacteria</taxon>
        <taxon>Pseudomonadati</taxon>
        <taxon>Pseudomonadota</taxon>
        <taxon>Candidatus Muproteobacteria</taxon>
    </lineage>
</organism>
<evidence type="ECO:0000313" key="9">
    <source>
        <dbReference type="Proteomes" id="UP000179362"/>
    </source>
</evidence>
<evidence type="ECO:0000313" key="8">
    <source>
        <dbReference type="EMBL" id="OGI50479.1"/>
    </source>
</evidence>
<protein>
    <recommendedName>
        <fullName evidence="6">Glycolate oxidase iron-sulfur subunit</fullName>
        <ecNumber evidence="6">1.1.99.14</ecNumber>
    </recommendedName>
</protein>
<dbReference type="Pfam" id="PF13183">
    <property type="entry name" value="Fer4_8"/>
    <property type="match status" value="1"/>
</dbReference>